<evidence type="ECO:0000313" key="1">
    <source>
        <dbReference type="Proteomes" id="UP000504615"/>
    </source>
</evidence>
<gene>
    <name evidence="2" type="primary">LOC112552994</name>
</gene>
<accession>A0A8N1S9E8</accession>
<protein>
    <submittedName>
        <fullName evidence="2">Uncharacterized protein LOC112552994</fullName>
    </submittedName>
</protein>
<name>A0A8N1S9E8_9HYME</name>
<keyword evidence="1" id="KW-1185">Reference proteome</keyword>
<proteinExistence type="predicted"/>
<organism evidence="1 2">
    <name type="scientific">Pogonomyrmex barbatus</name>
    <name type="common">red harvester ant</name>
    <dbReference type="NCBI Taxonomy" id="144034"/>
    <lineage>
        <taxon>Eukaryota</taxon>
        <taxon>Metazoa</taxon>
        <taxon>Ecdysozoa</taxon>
        <taxon>Arthropoda</taxon>
        <taxon>Hexapoda</taxon>
        <taxon>Insecta</taxon>
        <taxon>Pterygota</taxon>
        <taxon>Neoptera</taxon>
        <taxon>Endopterygota</taxon>
        <taxon>Hymenoptera</taxon>
        <taxon>Apocrita</taxon>
        <taxon>Aculeata</taxon>
        <taxon>Formicoidea</taxon>
        <taxon>Formicidae</taxon>
        <taxon>Myrmicinae</taxon>
        <taxon>Pogonomyrmex</taxon>
    </lineage>
</organism>
<dbReference type="Proteomes" id="UP000504615">
    <property type="component" value="Unplaced"/>
</dbReference>
<reference evidence="2" key="1">
    <citation type="submission" date="2025-08" db="UniProtKB">
        <authorList>
            <consortium name="RefSeq"/>
        </authorList>
    </citation>
    <scope>IDENTIFICATION</scope>
</reference>
<dbReference type="AlphaFoldDB" id="A0A8N1S9E8"/>
<dbReference type="OrthoDB" id="7545715at2759"/>
<dbReference type="RefSeq" id="XP_025075489.1">
    <property type="nucleotide sequence ID" value="XM_025219704.1"/>
</dbReference>
<sequence>MDATPKRPPVPPTPDILSSLSRRGISDLSVVAVSPRRALRHRQRRRISSRRPPSLLFGGDCHIPKTSSKTSSLSSPTCLNFLCLLRPAIEGPSISRRLFNVFGTERRARGSSVAAGSETILFINNPTWHLNTTTLITRQAVREFFTHRIFIPRHRAFDAYFTTADQRRAGRSFRLTAVIFRIGGHIDRLRPEAPNSKVQPKAKPRKQCHAALPRGLCKYYRKKEND</sequence>
<evidence type="ECO:0000313" key="2">
    <source>
        <dbReference type="RefSeq" id="XP_025075489.1"/>
    </source>
</evidence>
<dbReference type="GeneID" id="112552994"/>